<name>A0A1W1ZXM8_9FLAO</name>
<dbReference type="AlphaFoldDB" id="A0A1W1ZXM8"/>
<dbReference type="InterPro" id="IPR029442">
    <property type="entry name" value="GyrI-like"/>
</dbReference>
<accession>A0A1W1ZXM8</accession>
<dbReference type="PANTHER" id="PTHR36444">
    <property type="entry name" value="TRANSCRIPTIONAL REGULATOR PROTEIN YOBU-RELATED"/>
    <property type="match status" value="1"/>
</dbReference>
<feature type="domain" description="AraC effector-binding" evidence="1">
    <location>
        <begin position="1"/>
        <end position="158"/>
    </location>
</feature>
<dbReference type="OrthoDB" id="8560232at2"/>
<dbReference type="Gene3D" id="3.20.80.10">
    <property type="entry name" value="Regulatory factor, effector binding domain"/>
    <property type="match status" value="1"/>
</dbReference>
<keyword evidence="3" id="KW-1185">Reference proteome</keyword>
<dbReference type="Pfam" id="PF06445">
    <property type="entry name" value="GyrI-like"/>
    <property type="match status" value="1"/>
</dbReference>
<evidence type="ECO:0000259" key="1">
    <source>
        <dbReference type="SMART" id="SM00871"/>
    </source>
</evidence>
<dbReference type="SUPFAM" id="SSF55136">
    <property type="entry name" value="Probable bacterial effector-binding domain"/>
    <property type="match status" value="1"/>
</dbReference>
<sequence length="161" mass="18712">MTPEIRILAETKLMGKHMKMSYANNTTSQLWKSFMPTKKLISNAIGSNLHSMQIYPTLFQYENFNPNLEFTKWAAIEVTNFNVIPEGLETYTIKGGLYAVFLHQGPASAFYVTFTKIFTDWLPKSEYEVDDREHFELLGEKYSNTNPNSEEEIWIPIKLKK</sequence>
<dbReference type="STRING" id="504486.SAMN05660703_1623"/>
<reference evidence="2 3" key="1">
    <citation type="submission" date="2017-04" db="EMBL/GenBank/DDBJ databases">
        <authorList>
            <person name="Afonso C.L."/>
            <person name="Miller P.J."/>
            <person name="Scott M.A."/>
            <person name="Spackman E."/>
            <person name="Goraichik I."/>
            <person name="Dimitrov K.M."/>
            <person name="Suarez D.L."/>
            <person name="Swayne D.E."/>
        </authorList>
    </citation>
    <scope>NUCLEOTIDE SEQUENCE [LARGE SCALE GENOMIC DNA]</scope>
    <source>
        <strain evidence="2 3">DSM 21164</strain>
    </source>
</reference>
<dbReference type="InterPro" id="IPR053182">
    <property type="entry name" value="YobU-like_regulator"/>
</dbReference>
<dbReference type="PANTHER" id="PTHR36444:SF2">
    <property type="entry name" value="TRANSCRIPTIONAL REGULATOR PROTEIN YOBU-RELATED"/>
    <property type="match status" value="1"/>
</dbReference>
<gene>
    <name evidence="2" type="ORF">SAMN05660703_1623</name>
</gene>
<protein>
    <submittedName>
        <fullName evidence="2">AraC family transcriptional regulator</fullName>
    </submittedName>
</protein>
<proteinExistence type="predicted"/>
<dbReference type="InterPro" id="IPR011256">
    <property type="entry name" value="Reg_factor_effector_dom_sf"/>
</dbReference>
<dbReference type="SMART" id="SM00871">
    <property type="entry name" value="AraC_E_bind"/>
    <property type="match status" value="1"/>
</dbReference>
<dbReference type="InterPro" id="IPR010499">
    <property type="entry name" value="AraC_E-bd"/>
</dbReference>
<dbReference type="RefSeq" id="WP_084060981.1">
    <property type="nucleotide sequence ID" value="NZ_FWXO01000002.1"/>
</dbReference>
<dbReference type="Proteomes" id="UP000192360">
    <property type="component" value="Unassembled WGS sequence"/>
</dbReference>
<evidence type="ECO:0000313" key="2">
    <source>
        <dbReference type="EMBL" id="SMC53106.1"/>
    </source>
</evidence>
<dbReference type="EMBL" id="FWXO01000002">
    <property type="protein sequence ID" value="SMC53106.1"/>
    <property type="molecule type" value="Genomic_DNA"/>
</dbReference>
<organism evidence="2 3">
    <name type="scientific">Cellulophaga tyrosinoxydans</name>
    <dbReference type="NCBI Taxonomy" id="504486"/>
    <lineage>
        <taxon>Bacteria</taxon>
        <taxon>Pseudomonadati</taxon>
        <taxon>Bacteroidota</taxon>
        <taxon>Flavobacteriia</taxon>
        <taxon>Flavobacteriales</taxon>
        <taxon>Flavobacteriaceae</taxon>
        <taxon>Cellulophaga</taxon>
    </lineage>
</organism>
<evidence type="ECO:0000313" key="3">
    <source>
        <dbReference type="Proteomes" id="UP000192360"/>
    </source>
</evidence>